<comment type="caution">
    <text evidence="3">The sequence shown here is derived from an EMBL/GenBank/DDBJ whole genome shotgun (WGS) entry which is preliminary data.</text>
</comment>
<dbReference type="InterPro" id="IPR011109">
    <property type="entry name" value="DNA_bind_recombinase_dom"/>
</dbReference>
<dbReference type="PROSITE" id="PS51737">
    <property type="entry name" value="RECOMBINASE_DNA_BIND"/>
    <property type="match status" value="1"/>
</dbReference>
<protein>
    <submittedName>
        <fullName evidence="3">Recombinase family protein</fullName>
    </submittedName>
</protein>
<dbReference type="SMART" id="SM00857">
    <property type="entry name" value="Resolvase"/>
    <property type="match status" value="1"/>
</dbReference>
<evidence type="ECO:0000313" key="4">
    <source>
        <dbReference type="Proteomes" id="UP000244913"/>
    </source>
</evidence>
<dbReference type="PROSITE" id="PS51736">
    <property type="entry name" value="RECOMBINASES_3"/>
    <property type="match status" value="1"/>
</dbReference>
<dbReference type="Pfam" id="PF07508">
    <property type="entry name" value="Recombinase"/>
    <property type="match status" value="1"/>
</dbReference>
<sequence>MTRVALYARYSDDKQSAASIEDQFRVCQMYADRQGWTVAARYSDAAISGSTVILRPGVKALLHEAMAGKFDVVLAEALDRLSRDQEDIAALFKRLRFAGVPIVTLSEGEISELHVGLKGTMNALFLKELSAKTHRGLRGRVEAGKASGNKCYGYGVVRAFDAAGKVTTGEREIIHGQAEVVRGIFRDYAAGKSPRQIALALNAAGVPAPRGRVWSSQTIRGKCNGVHGILNNPLYVGRMVWNRARDLRDPDTGGVKRRANPESEWVHADVPHLRIVDDALWEAAKARQEEFSRVYEQALTEGKRLLGAASAARRPLNLLSGLVACGVCGAAISRRGNGRMACLGHASGKGCTNNTTVVADRLEARVLMGLRDRLLTPQIAAEAMRSFIEETNRLNHQRRANEAVDRQRLEKARKAYKGLMTMIEQGEYTPGMVGRLRELENEVAAIEATLAEAPRDVPDIHPNIAELYRRKVERLTEALADPDNRTEAATALRGLIEKVVVTPSGRRGEHDVRLLGDLETILAWAEDRQALMQAPLRLSFRHGGQGVALKDCEGSHVRERRESRSAFAASKV</sequence>
<dbReference type="Proteomes" id="UP000244913">
    <property type="component" value="Unassembled WGS sequence"/>
</dbReference>
<dbReference type="EMBL" id="QDKP01000058">
    <property type="protein sequence ID" value="PVM74066.1"/>
    <property type="molecule type" value="Genomic_DNA"/>
</dbReference>
<dbReference type="GO" id="GO:0000150">
    <property type="term" value="F:DNA strand exchange activity"/>
    <property type="evidence" value="ECO:0007669"/>
    <property type="project" value="InterPro"/>
</dbReference>
<proteinExistence type="predicted"/>
<dbReference type="Pfam" id="PF13408">
    <property type="entry name" value="Zn_ribbon_recom"/>
    <property type="match status" value="1"/>
</dbReference>
<dbReference type="InterPro" id="IPR038109">
    <property type="entry name" value="DNA_bind_recomb_sf"/>
</dbReference>
<organism evidence="3 4">
    <name type="scientific">Caulobacter radicis</name>
    <dbReference type="NCBI Taxonomy" id="2172650"/>
    <lineage>
        <taxon>Bacteria</taxon>
        <taxon>Pseudomonadati</taxon>
        <taxon>Pseudomonadota</taxon>
        <taxon>Alphaproteobacteria</taxon>
        <taxon>Caulobacterales</taxon>
        <taxon>Caulobacteraceae</taxon>
        <taxon>Caulobacter</taxon>
    </lineage>
</organism>
<accession>A0A2T9J1V9</accession>
<name>A0A2T9J1V9_9CAUL</name>
<evidence type="ECO:0000313" key="3">
    <source>
        <dbReference type="EMBL" id="PVM74066.1"/>
    </source>
</evidence>
<evidence type="ECO:0000259" key="1">
    <source>
        <dbReference type="PROSITE" id="PS51736"/>
    </source>
</evidence>
<feature type="domain" description="Recombinase" evidence="2">
    <location>
        <begin position="151"/>
        <end position="294"/>
    </location>
</feature>
<dbReference type="RefSeq" id="WP_116569501.1">
    <property type="nucleotide sequence ID" value="NZ_QDKP01000058.1"/>
</dbReference>
<dbReference type="PANTHER" id="PTHR30461:SF23">
    <property type="entry name" value="DNA RECOMBINASE-RELATED"/>
    <property type="match status" value="1"/>
</dbReference>
<gene>
    <name evidence="3" type="ORF">DDF65_20925</name>
</gene>
<dbReference type="InterPro" id="IPR006119">
    <property type="entry name" value="Resolv_N"/>
</dbReference>
<dbReference type="PANTHER" id="PTHR30461">
    <property type="entry name" value="DNA-INVERTASE FROM LAMBDOID PROPHAGE"/>
    <property type="match status" value="1"/>
</dbReference>
<dbReference type="Gene3D" id="3.90.1750.20">
    <property type="entry name" value="Putative Large Serine Recombinase, Chain B, Domain 2"/>
    <property type="match status" value="1"/>
</dbReference>
<dbReference type="Pfam" id="PF00239">
    <property type="entry name" value="Resolvase"/>
    <property type="match status" value="1"/>
</dbReference>
<dbReference type="InterPro" id="IPR036162">
    <property type="entry name" value="Resolvase-like_N_sf"/>
</dbReference>
<reference evidence="3 4" key="1">
    <citation type="submission" date="2018-04" db="EMBL/GenBank/DDBJ databases">
        <title>The genome sequence of Caulobacter sp. 736.</title>
        <authorList>
            <person name="Gao J."/>
            <person name="Sun J."/>
        </authorList>
    </citation>
    <scope>NUCLEOTIDE SEQUENCE [LARGE SCALE GENOMIC DNA]</scope>
    <source>
        <strain evidence="3 4">736</strain>
    </source>
</reference>
<dbReference type="GO" id="GO:0003677">
    <property type="term" value="F:DNA binding"/>
    <property type="evidence" value="ECO:0007669"/>
    <property type="project" value="InterPro"/>
</dbReference>
<dbReference type="Gene3D" id="3.40.50.1390">
    <property type="entry name" value="Resolvase, N-terminal catalytic domain"/>
    <property type="match status" value="1"/>
</dbReference>
<keyword evidence="4" id="KW-1185">Reference proteome</keyword>
<dbReference type="InterPro" id="IPR050639">
    <property type="entry name" value="SSR_resolvase"/>
</dbReference>
<feature type="domain" description="Resolvase/invertase-type recombinase catalytic" evidence="1">
    <location>
        <begin position="3"/>
        <end position="152"/>
    </location>
</feature>
<dbReference type="SUPFAM" id="SSF53041">
    <property type="entry name" value="Resolvase-like"/>
    <property type="match status" value="1"/>
</dbReference>
<evidence type="ECO:0000259" key="2">
    <source>
        <dbReference type="PROSITE" id="PS51737"/>
    </source>
</evidence>
<dbReference type="CDD" id="cd00338">
    <property type="entry name" value="Ser_Recombinase"/>
    <property type="match status" value="1"/>
</dbReference>
<dbReference type="AlphaFoldDB" id="A0A2T9J1V9"/>
<dbReference type="InterPro" id="IPR025827">
    <property type="entry name" value="Zn_ribbon_recom_dom"/>
</dbReference>